<dbReference type="Gene3D" id="1.10.10.10">
    <property type="entry name" value="Winged helix-like DNA-binding domain superfamily/Winged helix DNA-binding domain"/>
    <property type="match status" value="1"/>
</dbReference>
<evidence type="ECO:0000256" key="3">
    <source>
        <dbReference type="ARBA" id="ARBA00023163"/>
    </source>
</evidence>
<keyword evidence="6" id="KW-1185">Reference proteome</keyword>
<gene>
    <name evidence="5" type="ORF">IW245_004114</name>
</gene>
<dbReference type="PRINTS" id="PR00038">
    <property type="entry name" value="HTHLUXR"/>
</dbReference>
<dbReference type="AlphaFoldDB" id="A0A8J7GI45"/>
<dbReference type="Proteomes" id="UP000622552">
    <property type="component" value="Unassembled WGS sequence"/>
</dbReference>
<name>A0A8J7GI45_9ACTN</name>
<dbReference type="InterPro" id="IPR016032">
    <property type="entry name" value="Sig_transdc_resp-reg_C-effctor"/>
</dbReference>
<accession>A0A8J7GI45</accession>
<dbReference type="SUPFAM" id="SSF46894">
    <property type="entry name" value="C-terminal effector domain of the bipartite response regulators"/>
    <property type="match status" value="1"/>
</dbReference>
<dbReference type="RefSeq" id="WP_197004729.1">
    <property type="nucleotide sequence ID" value="NZ_BONS01000017.1"/>
</dbReference>
<dbReference type="SMART" id="SM00421">
    <property type="entry name" value="HTH_LUXR"/>
    <property type="match status" value="1"/>
</dbReference>
<dbReference type="PANTHER" id="PTHR44688">
    <property type="entry name" value="DNA-BINDING TRANSCRIPTIONAL ACTIVATOR DEVR_DOSR"/>
    <property type="match status" value="1"/>
</dbReference>
<keyword evidence="2 5" id="KW-0238">DNA-binding</keyword>
<evidence type="ECO:0000259" key="4">
    <source>
        <dbReference type="PROSITE" id="PS50043"/>
    </source>
</evidence>
<keyword evidence="1" id="KW-0805">Transcription regulation</keyword>
<dbReference type="EMBL" id="JADOUF010000001">
    <property type="protein sequence ID" value="MBG6137920.1"/>
    <property type="molecule type" value="Genomic_DNA"/>
</dbReference>
<dbReference type="Pfam" id="PF00196">
    <property type="entry name" value="GerE"/>
    <property type="match status" value="1"/>
</dbReference>
<organism evidence="5 6">
    <name type="scientific">Longispora fulva</name>
    <dbReference type="NCBI Taxonomy" id="619741"/>
    <lineage>
        <taxon>Bacteria</taxon>
        <taxon>Bacillati</taxon>
        <taxon>Actinomycetota</taxon>
        <taxon>Actinomycetes</taxon>
        <taxon>Micromonosporales</taxon>
        <taxon>Micromonosporaceae</taxon>
        <taxon>Longispora</taxon>
    </lineage>
</organism>
<evidence type="ECO:0000256" key="2">
    <source>
        <dbReference type="ARBA" id="ARBA00023125"/>
    </source>
</evidence>
<comment type="caution">
    <text evidence="5">The sequence shown here is derived from an EMBL/GenBank/DDBJ whole genome shotgun (WGS) entry which is preliminary data.</text>
</comment>
<proteinExistence type="predicted"/>
<keyword evidence="3" id="KW-0804">Transcription</keyword>
<dbReference type="CDD" id="cd06170">
    <property type="entry name" value="LuxR_C_like"/>
    <property type="match status" value="1"/>
</dbReference>
<dbReference type="GO" id="GO:0003677">
    <property type="term" value="F:DNA binding"/>
    <property type="evidence" value="ECO:0007669"/>
    <property type="project" value="UniProtKB-KW"/>
</dbReference>
<reference evidence="5" key="1">
    <citation type="submission" date="2020-11" db="EMBL/GenBank/DDBJ databases">
        <title>Sequencing the genomes of 1000 actinobacteria strains.</title>
        <authorList>
            <person name="Klenk H.-P."/>
        </authorList>
    </citation>
    <scope>NUCLEOTIDE SEQUENCE</scope>
    <source>
        <strain evidence="5">DSM 45356</strain>
    </source>
</reference>
<dbReference type="PANTHER" id="PTHR44688:SF16">
    <property type="entry name" value="DNA-BINDING TRANSCRIPTIONAL ACTIVATOR DEVR_DOSR"/>
    <property type="match status" value="1"/>
</dbReference>
<dbReference type="InterPro" id="IPR000792">
    <property type="entry name" value="Tscrpt_reg_LuxR_C"/>
</dbReference>
<feature type="domain" description="HTH luxR-type" evidence="4">
    <location>
        <begin position="253"/>
        <end position="318"/>
    </location>
</feature>
<sequence length="334" mass="35947">MWQDALVEIGCVTGGTADPAQAAAEALRVIHRIVPYAAACLSRYDPLTGEHHTLANDGYSDQVLRFLDTHFVDDDAAYSLMRGEDTTPMRWRDFPGAVPYRETRSAVETFAPNGFVEGVTVCLYTRSGRYTGSLHLSTDSTEHPSDDAVPALVTLQTMLAGVADVMRTATDPLTTLGPGDNAAIVSREGRAVPVPGCEMGPQLARGEGLVADVAHHLAGGYLPPRFWWPDDNGGWHQVRMYPVAGGAVVVENPARLPYELTARELDVLHLMVAGYTNPQIAVALTVAPKTAAKHVEHLLAKLGCGSRTEAAVLAIREGLIRLPDERIPRLRAAA</sequence>
<dbReference type="PROSITE" id="PS50043">
    <property type="entry name" value="HTH_LUXR_2"/>
    <property type="match status" value="1"/>
</dbReference>
<evidence type="ECO:0000313" key="6">
    <source>
        <dbReference type="Proteomes" id="UP000622552"/>
    </source>
</evidence>
<dbReference type="InterPro" id="IPR036388">
    <property type="entry name" value="WH-like_DNA-bd_sf"/>
</dbReference>
<evidence type="ECO:0000313" key="5">
    <source>
        <dbReference type="EMBL" id="MBG6137920.1"/>
    </source>
</evidence>
<evidence type="ECO:0000256" key="1">
    <source>
        <dbReference type="ARBA" id="ARBA00023015"/>
    </source>
</evidence>
<dbReference type="GO" id="GO:0006355">
    <property type="term" value="P:regulation of DNA-templated transcription"/>
    <property type="evidence" value="ECO:0007669"/>
    <property type="project" value="InterPro"/>
</dbReference>
<protein>
    <submittedName>
        <fullName evidence="5">DNA-binding CsgD family transcriptional regulator</fullName>
    </submittedName>
</protein>